<dbReference type="AlphaFoldDB" id="A0A8I6RE10"/>
<evidence type="ECO:0000256" key="7">
    <source>
        <dbReference type="ARBA" id="ARBA00033740"/>
    </source>
</evidence>
<dbReference type="GO" id="GO:0004337">
    <property type="term" value="F:(2E,6E)-farnesyl diphosphate synthase activity"/>
    <property type="evidence" value="ECO:0007669"/>
    <property type="project" value="TreeGrafter"/>
</dbReference>
<dbReference type="Gene3D" id="1.10.600.10">
    <property type="entry name" value="Farnesyl Diphosphate Synthase"/>
    <property type="match status" value="1"/>
</dbReference>
<dbReference type="InterPro" id="IPR008949">
    <property type="entry name" value="Isoprenoid_synthase_dom_sf"/>
</dbReference>
<dbReference type="CTD" id="36209"/>
<dbReference type="PROSITE" id="PS00723">
    <property type="entry name" value="POLYPRENYL_SYNTHASE_1"/>
    <property type="match status" value="1"/>
</dbReference>
<evidence type="ECO:0000313" key="11">
    <source>
        <dbReference type="Proteomes" id="UP000494040"/>
    </source>
</evidence>
<evidence type="ECO:0000256" key="1">
    <source>
        <dbReference type="ARBA" id="ARBA00001946"/>
    </source>
</evidence>
<comment type="similarity">
    <text evidence="2 9">Belongs to the FPP/GGPP synthase family.</text>
</comment>
<evidence type="ECO:0000256" key="3">
    <source>
        <dbReference type="ARBA" id="ARBA00022679"/>
    </source>
</evidence>
<keyword evidence="11" id="KW-1185">Reference proteome</keyword>
<dbReference type="PANTHER" id="PTHR11525">
    <property type="entry name" value="FARNESYL-PYROPHOSPHATE SYNTHETASE"/>
    <property type="match status" value="1"/>
</dbReference>
<evidence type="ECO:0000256" key="2">
    <source>
        <dbReference type="ARBA" id="ARBA00006706"/>
    </source>
</evidence>
<dbReference type="GO" id="GO:0045337">
    <property type="term" value="P:farnesyl diphosphate biosynthetic process"/>
    <property type="evidence" value="ECO:0007669"/>
    <property type="project" value="TreeGrafter"/>
</dbReference>
<dbReference type="GeneID" id="106663309"/>
<dbReference type="OMA" id="THESRQW"/>
<dbReference type="GO" id="GO:0004161">
    <property type="term" value="F:dimethylallyltranstransferase activity"/>
    <property type="evidence" value="ECO:0007669"/>
    <property type="project" value="TreeGrafter"/>
</dbReference>
<dbReference type="RefSeq" id="XP_014243529.1">
    <property type="nucleotide sequence ID" value="XM_014388043.2"/>
</dbReference>
<dbReference type="GO" id="GO:0046872">
    <property type="term" value="F:metal ion binding"/>
    <property type="evidence" value="ECO:0007669"/>
    <property type="project" value="UniProtKB-KW"/>
</dbReference>
<evidence type="ECO:0000256" key="6">
    <source>
        <dbReference type="ARBA" id="ARBA00023229"/>
    </source>
</evidence>
<dbReference type="InterPro" id="IPR033749">
    <property type="entry name" value="Polyprenyl_synt_CS"/>
</dbReference>
<dbReference type="SFLD" id="SFLDG01017">
    <property type="entry name" value="Polyprenyl_Transferase_Like"/>
    <property type="match status" value="1"/>
</dbReference>
<keyword evidence="6" id="KW-0414">Isoprene biosynthesis</keyword>
<evidence type="ECO:0000256" key="4">
    <source>
        <dbReference type="ARBA" id="ARBA00022723"/>
    </source>
</evidence>
<dbReference type="SFLD" id="SFLDS00005">
    <property type="entry name" value="Isoprenoid_Synthase_Type_I"/>
    <property type="match status" value="1"/>
</dbReference>
<dbReference type="Proteomes" id="UP000494040">
    <property type="component" value="Unassembled WGS sequence"/>
</dbReference>
<evidence type="ECO:0000256" key="8">
    <source>
        <dbReference type="ARBA" id="ARBA00034546"/>
    </source>
</evidence>
<dbReference type="OrthoDB" id="10257492at2759"/>
<dbReference type="SUPFAM" id="SSF48576">
    <property type="entry name" value="Terpenoid synthases"/>
    <property type="match status" value="1"/>
</dbReference>
<dbReference type="PROSITE" id="PS00444">
    <property type="entry name" value="POLYPRENYL_SYNTHASE_2"/>
    <property type="match status" value="1"/>
</dbReference>
<proteinExistence type="inferred from homology"/>
<reference evidence="10" key="1">
    <citation type="submission" date="2022-01" db="UniProtKB">
        <authorList>
            <consortium name="EnsemblMetazoa"/>
        </authorList>
    </citation>
    <scope>IDENTIFICATION</scope>
</reference>
<comment type="cofactor">
    <cofactor evidence="1">
        <name>Mg(2+)</name>
        <dbReference type="ChEBI" id="CHEBI:18420"/>
    </cofactor>
</comment>
<dbReference type="Pfam" id="PF00348">
    <property type="entry name" value="polyprenyl_synt"/>
    <property type="match status" value="1"/>
</dbReference>
<dbReference type="InterPro" id="IPR039702">
    <property type="entry name" value="FPS1-like"/>
</dbReference>
<protein>
    <recommendedName>
        <fullName evidence="8">Farnesyl pyrophosphate synthase</fullName>
    </recommendedName>
</protein>
<dbReference type="EnsemblMetazoa" id="XM_014388043.2">
    <property type="protein sequence ID" value="XP_014243529.1"/>
    <property type="gene ID" value="LOC106663309"/>
</dbReference>
<dbReference type="InterPro" id="IPR000092">
    <property type="entry name" value="Polyprenyl_synt"/>
</dbReference>
<dbReference type="KEGG" id="clec:106663309"/>
<organism evidence="10 11">
    <name type="scientific">Cimex lectularius</name>
    <name type="common">Bed bug</name>
    <name type="synonym">Acanthia lectularia</name>
    <dbReference type="NCBI Taxonomy" id="79782"/>
    <lineage>
        <taxon>Eukaryota</taxon>
        <taxon>Metazoa</taxon>
        <taxon>Ecdysozoa</taxon>
        <taxon>Arthropoda</taxon>
        <taxon>Hexapoda</taxon>
        <taxon>Insecta</taxon>
        <taxon>Pterygota</taxon>
        <taxon>Neoptera</taxon>
        <taxon>Paraneoptera</taxon>
        <taxon>Hemiptera</taxon>
        <taxon>Heteroptera</taxon>
        <taxon>Panheteroptera</taxon>
        <taxon>Cimicomorpha</taxon>
        <taxon>Cimicidae</taxon>
        <taxon>Cimex</taxon>
    </lineage>
</organism>
<keyword evidence="4" id="KW-0479">Metal-binding</keyword>
<dbReference type="GO" id="GO:0005737">
    <property type="term" value="C:cytoplasm"/>
    <property type="evidence" value="ECO:0007669"/>
    <property type="project" value="TreeGrafter"/>
</dbReference>
<dbReference type="FunFam" id="1.10.600.10:FF:000021">
    <property type="entry name" value="Farnesyl pyrophosphate synthase"/>
    <property type="match status" value="1"/>
</dbReference>
<name>A0A8I6RE10_CIMLE</name>
<dbReference type="GO" id="GO:0042811">
    <property type="term" value="P:pheromone biosynthetic process"/>
    <property type="evidence" value="ECO:0007669"/>
    <property type="project" value="UniProtKB-ARBA"/>
</dbReference>
<comment type="pathway">
    <text evidence="7">Pheromone biosynthesis.</text>
</comment>
<evidence type="ECO:0000256" key="9">
    <source>
        <dbReference type="RuleBase" id="RU004466"/>
    </source>
</evidence>
<dbReference type="PANTHER" id="PTHR11525:SF0">
    <property type="entry name" value="FARNESYL PYROPHOSPHATE SYNTHASE"/>
    <property type="match status" value="1"/>
</dbReference>
<keyword evidence="5" id="KW-0460">Magnesium</keyword>
<dbReference type="CDD" id="cd00685">
    <property type="entry name" value="Trans_IPPS_HT"/>
    <property type="match status" value="1"/>
</dbReference>
<accession>A0A8I6RE10</accession>
<sequence>MCSRHLLKLGSLYSAGPLKNVRLNGPSPFPAASDKFNFAYFSTGQKLHRRLSSLDHQIISKDDKRDFMAVFPDIVRDITKLEKNLPELSNWYVKVLQYNVSSGKNLRGMSVVYSYRFLAPNSLTPENVRISQILGWCVEMVQGFFIVLDDIIDESETRRGRPCWYKVPGVGLKALNDALLLESSIYKLLKQHLNGTPHYIPIMELFHETTLNTTIGQIIDTNTASLDGTQFEKINMDRYNFITTYKTSCYTFHLPVAIGMYLAGIFDKEMHRQAKTVLLAMGHYFQVQDDYLDVFGDIELTGKQGTDIKHGKCTWLAAVALQRASPSQRKLFEECYGKPEQEKIDKIKELFIEMGIPALYSTYEEDTYNLITTQIQQLSAGLPHDLFFGLLDRIHGRKH</sequence>
<evidence type="ECO:0000256" key="5">
    <source>
        <dbReference type="ARBA" id="ARBA00022842"/>
    </source>
</evidence>
<evidence type="ECO:0000313" key="10">
    <source>
        <dbReference type="EnsemblMetazoa" id="XP_014243529.1"/>
    </source>
</evidence>
<keyword evidence="3 9" id="KW-0808">Transferase</keyword>